<feature type="compositionally biased region" description="Basic and acidic residues" evidence="1">
    <location>
        <begin position="34"/>
        <end position="43"/>
    </location>
</feature>
<feature type="region of interest" description="Disordered" evidence="1">
    <location>
        <begin position="1"/>
        <end position="65"/>
    </location>
</feature>
<evidence type="ECO:0000256" key="1">
    <source>
        <dbReference type="SAM" id="MobiDB-lite"/>
    </source>
</evidence>
<dbReference type="AlphaFoldDB" id="A0A0R3Q7A3"/>
<evidence type="ECO:0000313" key="2">
    <source>
        <dbReference type="EMBL" id="VDO10447.1"/>
    </source>
</evidence>
<dbReference type="Proteomes" id="UP000280834">
    <property type="component" value="Unassembled WGS sequence"/>
</dbReference>
<evidence type="ECO:0000313" key="3">
    <source>
        <dbReference type="Proteomes" id="UP000280834"/>
    </source>
</evidence>
<name>A0A0R3Q7A3_9BILA</name>
<feature type="region of interest" description="Disordered" evidence="1">
    <location>
        <begin position="110"/>
        <end position="152"/>
    </location>
</feature>
<proteinExistence type="predicted"/>
<protein>
    <submittedName>
        <fullName evidence="4">BLVR domain-containing protein</fullName>
    </submittedName>
</protein>
<accession>A0A0R3Q7A3</accession>
<gene>
    <name evidence="2" type="ORF">BTMF_LOCUS1534</name>
</gene>
<evidence type="ECO:0000313" key="4">
    <source>
        <dbReference type="WBParaSite" id="BTMF_0000220701-mRNA-1"/>
    </source>
</evidence>
<keyword evidence="3" id="KW-1185">Reference proteome</keyword>
<dbReference type="EMBL" id="UZAG01001121">
    <property type="protein sequence ID" value="VDO10447.1"/>
    <property type="molecule type" value="Genomic_DNA"/>
</dbReference>
<dbReference type="STRING" id="42155.A0A0R3Q7A3"/>
<feature type="compositionally biased region" description="Polar residues" evidence="1">
    <location>
        <begin position="9"/>
        <end position="27"/>
    </location>
</feature>
<dbReference type="WBParaSite" id="BTMF_0000220701-mRNA-1">
    <property type="protein sequence ID" value="BTMF_0000220701-mRNA-1"/>
    <property type="gene ID" value="BTMF_0000220701"/>
</dbReference>
<reference evidence="4" key="1">
    <citation type="submission" date="2017-02" db="UniProtKB">
        <authorList>
            <consortium name="WormBaseParasite"/>
        </authorList>
    </citation>
    <scope>IDENTIFICATION</scope>
</reference>
<organism evidence="4">
    <name type="scientific">Brugia timori</name>
    <dbReference type="NCBI Taxonomy" id="42155"/>
    <lineage>
        <taxon>Eukaryota</taxon>
        <taxon>Metazoa</taxon>
        <taxon>Ecdysozoa</taxon>
        <taxon>Nematoda</taxon>
        <taxon>Chromadorea</taxon>
        <taxon>Rhabditida</taxon>
        <taxon>Spirurina</taxon>
        <taxon>Spiruromorpha</taxon>
        <taxon>Filarioidea</taxon>
        <taxon>Onchocercidae</taxon>
        <taxon>Brugia</taxon>
    </lineage>
</organism>
<reference evidence="2 3" key="2">
    <citation type="submission" date="2018-11" db="EMBL/GenBank/DDBJ databases">
        <authorList>
            <consortium name="Pathogen Informatics"/>
        </authorList>
    </citation>
    <scope>NUCLEOTIDE SEQUENCE [LARGE SCALE GENOMIC DNA]</scope>
</reference>
<sequence length="152" mass="17222">SKIRKQECNVETITHTEVQGSEQNNSGDAPIVDSIDKRYRELTEGQTKSNDDEEKNAESVQPSTSVKEYFIPTEITMKIKKRSQKIKFEQADEESELPVRAISTPEHNVGELTFGLGDDMSAIESTPTRKRSKRQLRQPCVPPIEEADNENE</sequence>